<dbReference type="InterPro" id="IPR039647">
    <property type="entry name" value="EF_hand_pair_protein_CML-like"/>
</dbReference>
<evidence type="ECO:0000313" key="6">
    <source>
        <dbReference type="EMBL" id="CAK9233931.1"/>
    </source>
</evidence>
<feature type="domain" description="EF-hand" evidence="5">
    <location>
        <begin position="172"/>
        <end position="207"/>
    </location>
</feature>
<dbReference type="PANTHER" id="PTHR10891">
    <property type="entry name" value="EF-HAND CALCIUM-BINDING DOMAIN CONTAINING PROTEIN"/>
    <property type="match status" value="1"/>
</dbReference>
<gene>
    <name evidence="6" type="ORF">CSSPTR1EN2_LOCUS21844</name>
</gene>
<dbReference type="PROSITE" id="PS00018">
    <property type="entry name" value="EF_HAND_1"/>
    <property type="match status" value="4"/>
</dbReference>
<organism evidence="6 7">
    <name type="scientific">Sphagnum troendelagicum</name>
    <dbReference type="NCBI Taxonomy" id="128251"/>
    <lineage>
        <taxon>Eukaryota</taxon>
        <taxon>Viridiplantae</taxon>
        <taxon>Streptophyta</taxon>
        <taxon>Embryophyta</taxon>
        <taxon>Bryophyta</taxon>
        <taxon>Sphagnophytina</taxon>
        <taxon>Sphagnopsida</taxon>
        <taxon>Sphagnales</taxon>
        <taxon>Sphagnaceae</taxon>
        <taxon>Sphagnum</taxon>
    </lineage>
</organism>
<feature type="region of interest" description="Disordered" evidence="4">
    <location>
        <begin position="1"/>
        <end position="42"/>
    </location>
</feature>
<dbReference type="SMART" id="SM00054">
    <property type="entry name" value="EFh"/>
    <property type="match status" value="4"/>
</dbReference>
<feature type="compositionally biased region" description="Low complexity" evidence="4">
    <location>
        <begin position="16"/>
        <end position="35"/>
    </location>
</feature>
<keyword evidence="1" id="KW-0479">Metal-binding</keyword>
<evidence type="ECO:0000256" key="4">
    <source>
        <dbReference type="SAM" id="MobiDB-lite"/>
    </source>
</evidence>
<dbReference type="InterPro" id="IPR018247">
    <property type="entry name" value="EF_Hand_1_Ca_BS"/>
</dbReference>
<dbReference type="PRINTS" id="PR01697">
    <property type="entry name" value="PARVALBUMIN"/>
</dbReference>
<evidence type="ECO:0000259" key="5">
    <source>
        <dbReference type="PROSITE" id="PS50222"/>
    </source>
</evidence>
<dbReference type="Pfam" id="PF13499">
    <property type="entry name" value="EF-hand_7"/>
    <property type="match status" value="2"/>
</dbReference>
<feature type="domain" description="EF-hand" evidence="5">
    <location>
        <begin position="127"/>
        <end position="162"/>
    </location>
</feature>
<evidence type="ECO:0000256" key="3">
    <source>
        <dbReference type="ARBA" id="ARBA00022837"/>
    </source>
</evidence>
<accession>A0ABP0UZR9</accession>
<proteinExistence type="predicted"/>
<evidence type="ECO:0000256" key="1">
    <source>
        <dbReference type="ARBA" id="ARBA00022723"/>
    </source>
</evidence>
<protein>
    <recommendedName>
        <fullName evidence="5">EF-hand domain-containing protein</fullName>
    </recommendedName>
</protein>
<feature type="domain" description="EF-hand" evidence="5">
    <location>
        <begin position="91"/>
        <end position="126"/>
    </location>
</feature>
<keyword evidence="3" id="KW-0106">Calcium</keyword>
<evidence type="ECO:0000313" key="7">
    <source>
        <dbReference type="Proteomes" id="UP001497512"/>
    </source>
</evidence>
<dbReference type="InterPro" id="IPR002048">
    <property type="entry name" value="EF_hand_dom"/>
</dbReference>
<keyword evidence="7" id="KW-1185">Reference proteome</keyword>
<sequence length="244" mass="26702">MKFPFFSKKKKANNVSLGSSDSSGSSSAWSCQSSSSRDRDSSHSWKVMFKFSRRSGGSVSNRATIATSSASLDPLSPSGEQQRDVVVAPFDRTEELTEAFRYFDVNGDGKISATELGFVLHSLGIESTDKELQEMVDEVDADGDGFIDLQEFINLNRRAMEAIERADGAAGNSGDDIRAAFHVFDIDGNGFISADELHRVLSGLGEKGLTIEDCRCMINSVDRNGDGRVDFAEFQCMMLDTRVF</sequence>
<evidence type="ECO:0000256" key="2">
    <source>
        <dbReference type="ARBA" id="ARBA00022737"/>
    </source>
</evidence>
<dbReference type="InterPro" id="IPR011992">
    <property type="entry name" value="EF-hand-dom_pair"/>
</dbReference>
<dbReference type="Proteomes" id="UP001497512">
    <property type="component" value="Chromosome 8"/>
</dbReference>
<reference evidence="6" key="1">
    <citation type="submission" date="2024-02" db="EMBL/GenBank/DDBJ databases">
        <authorList>
            <consortium name="ELIXIR-Norway"/>
            <consortium name="Elixir Norway"/>
        </authorList>
    </citation>
    <scope>NUCLEOTIDE SEQUENCE</scope>
</reference>
<dbReference type="PROSITE" id="PS50222">
    <property type="entry name" value="EF_HAND_2"/>
    <property type="match status" value="4"/>
</dbReference>
<name>A0ABP0UZR9_9BRYO</name>
<dbReference type="EMBL" id="OZ019900">
    <property type="protein sequence ID" value="CAK9233931.1"/>
    <property type="molecule type" value="Genomic_DNA"/>
</dbReference>
<dbReference type="SUPFAM" id="SSF47473">
    <property type="entry name" value="EF-hand"/>
    <property type="match status" value="1"/>
</dbReference>
<dbReference type="Gene3D" id="1.10.238.10">
    <property type="entry name" value="EF-hand"/>
    <property type="match status" value="2"/>
</dbReference>
<dbReference type="CDD" id="cd00051">
    <property type="entry name" value="EFh"/>
    <property type="match status" value="2"/>
</dbReference>
<feature type="domain" description="EF-hand" evidence="5">
    <location>
        <begin position="209"/>
        <end position="244"/>
    </location>
</feature>
<keyword evidence="2" id="KW-0677">Repeat</keyword>